<dbReference type="InterPro" id="IPR039420">
    <property type="entry name" value="WalR-like"/>
</dbReference>
<dbReference type="PROSITE" id="PS51257">
    <property type="entry name" value="PROKAR_LIPOPROTEIN"/>
    <property type="match status" value="1"/>
</dbReference>
<evidence type="ECO:0000313" key="6">
    <source>
        <dbReference type="EMBL" id="WGV17347.1"/>
    </source>
</evidence>
<feature type="domain" description="Response regulatory" evidence="5">
    <location>
        <begin position="8"/>
        <end position="123"/>
    </location>
</feature>
<dbReference type="CDD" id="cd17535">
    <property type="entry name" value="REC_NarL-like"/>
    <property type="match status" value="1"/>
</dbReference>
<dbReference type="SUPFAM" id="SSF52172">
    <property type="entry name" value="CheY-like"/>
    <property type="match status" value="1"/>
</dbReference>
<keyword evidence="1 3" id="KW-0597">Phosphoprotein</keyword>
<evidence type="ECO:0000259" key="5">
    <source>
        <dbReference type="PROSITE" id="PS50110"/>
    </source>
</evidence>
<dbReference type="Proteomes" id="UP001230978">
    <property type="component" value="Chromosome"/>
</dbReference>
<dbReference type="InterPro" id="IPR001789">
    <property type="entry name" value="Sig_transdc_resp-reg_receiver"/>
</dbReference>
<feature type="modified residue" description="4-aspartylphosphate" evidence="3">
    <location>
        <position position="59"/>
    </location>
</feature>
<dbReference type="InterPro" id="IPR011006">
    <property type="entry name" value="CheY-like_superfamily"/>
</dbReference>
<dbReference type="PROSITE" id="PS50043">
    <property type="entry name" value="HTH_LUXR_2"/>
    <property type="match status" value="1"/>
</dbReference>
<dbReference type="SMART" id="SM00448">
    <property type="entry name" value="REC"/>
    <property type="match status" value="1"/>
</dbReference>
<keyword evidence="7" id="KW-1185">Reference proteome</keyword>
<name>A0ABY8Q9J8_9RHOB</name>
<dbReference type="InterPro" id="IPR058245">
    <property type="entry name" value="NreC/VraR/RcsB-like_REC"/>
</dbReference>
<dbReference type="Gene3D" id="3.40.50.2300">
    <property type="match status" value="1"/>
</dbReference>
<evidence type="ECO:0000313" key="7">
    <source>
        <dbReference type="Proteomes" id="UP001230978"/>
    </source>
</evidence>
<proteinExistence type="predicted"/>
<organism evidence="6 7">
    <name type="scientific">Fuscovulum ytuae</name>
    <dbReference type="NCBI Taxonomy" id="3042299"/>
    <lineage>
        <taxon>Bacteria</taxon>
        <taxon>Pseudomonadati</taxon>
        <taxon>Pseudomonadota</taxon>
        <taxon>Alphaproteobacteria</taxon>
        <taxon>Rhodobacterales</taxon>
        <taxon>Paracoccaceae</taxon>
        <taxon>Fuscovulum</taxon>
    </lineage>
</organism>
<evidence type="ECO:0000256" key="3">
    <source>
        <dbReference type="PROSITE-ProRule" id="PRU00169"/>
    </source>
</evidence>
<dbReference type="PRINTS" id="PR00038">
    <property type="entry name" value="HTHLUXR"/>
</dbReference>
<evidence type="ECO:0000256" key="2">
    <source>
        <dbReference type="ARBA" id="ARBA00023125"/>
    </source>
</evidence>
<dbReference type="PANTHER" id="PTHR43214">
    <property type="entry name" value="TWO-COMPONENT RESPONSE REGULATOR"/>
    <property type="match status" value="1"/>
</dbReference>
<evidence type="ECO:0000256" key="1">
    <source>
        <dbReference type="ARBA" id="ARBA00022553"/>
    </source>
</evidence>
<dbReference type="Pfam" id="PF00196">
    <property type="entry name" value="GerE"/>
    <property type="match status" value="1"/>
</dbReference>
<evidence type="ECO:0000259" key="4">
    <source>
        <dbReference type="PROSITE" id="PS50043"/>
    </source>
</evidence>
<dbReference type="InterPro" id="IPR016032">
    <property type="entry name" value="Sig_transdc_resp-reg_C-effctor"/>
</dbReference>
<feature type="domain" description="HTH luxR-type" evidence="4">
    <location>
        <begin position="149"/>
        <end position="214"/>
    </location>
</feature>
<gene>
    <name evidence="6" type="ORF">QF092_06010</name>
</gene>
<keyword evidence="2" id="KW-0238">DNA-binding</keyword>
<dbReference type="Pfam" id="PF00072">
    <property type="entry name" value="Response_reg"/>
    <property type="match status" value="1"/>
</dbReference>
<accession>A0ABY8Q9J8</accession>
<dbReference type="InterPro" id="IPR000792">
    <property type="entry name" value="Tscrpt_reg_LuxR_C"/>
</dbReference>
<dbReference type="EMBL" id="CP124535">
    <property type="protein sequence ID" value="WGV17347.1"/>
    <property type="molecule type" value="Genomic_DNA"/>
</dbReference>
<sequence length="216" mass="23772">MEANLRATVFVCDEHPIIHIGLSACLRDDADIVVVGAGAWSEETVEAAANSNPDVLIFDLNQTKEGKARLRRLNKACPKTKLLIFTGDSELEDTVDALQAGASGLITKWGDPAQVRLAVSRLVRGDNYLEPNVAMQVISALKKAEDRRRELSSMQLTFREEQVLKCLLKGATNSQIGESLNISEKTVKHYIGCLKDKFNAANRLEVVLSAQRYSFA</sequence>
<dbReference type="PROSITE" id="PS50110">
    <property type="entry name" value="RESPONSE_REGULATORY"/>
    <property type="match status" value="1"/>
</dbReference>
<dbReference type="CDD" id="cd06170">
    <property type="entry name" value="LuxR_C_like"/>
    <property type="match status" value="1"/>
</dbReference>
<protein>
    <submittedName>
        <fullName evidence="6">Response regulator transcription factor</fullName>
    </submittedName>
</protein>
<dbReference type="SMART" id="SM00421">
    <property type="entry name" value="HTH_LUXR"/>
    <property type="match status" value="1"/>
</dbReference>
<reference evidence="6 7" key="1">
    <citation type="submission" date="2023-04" db="EMBL/GenBank/DDBJ databases">
        <title>YMD61, complete Genome.</title>
        <authorList>
            <person name="Zhang J."/>
        </authorList>
    </citation>
    <scope>NUCLEOTIDE SEQUENCE [LARGE SCALE GENOMIC DNA]</scope>
    <source>
        <strain evidence="6 7">YMD61</strain>
    </source>
</reference>
<dbReference type="PANTHER" id="PTHR43214:SF43">
    <property type="entry name" value="TWO-COMPONENT RESPONSE REGULATOR"/>
    <property type="match status" value="1"/>
</dbReference>
<dbReference type="RefSeq" id="WP_281468554.1">
    <property type="nucleotide sequence ID" value="NZ_CP124535.1"/>
</dbReference>
<dbReference type="SUPFAM" id="SSF46894">
    <property type="entry name" value="C-terminal effector domain of the bipartite response regulators"/>
    <property type="match status" value="1"/>
</dbReference>